<evidence type="ECO:0000313" key="2">
    <source>
        <dbReference type="EMBL" id="CUS04253.2"/>
    </source>
</evidence>
<feature type="region of interest" description="Disordered" evidence="1">
    <location>
        <begin position="464"/>
        <end position="485"/>
    </location>
</feature>
<dbReference type="AlphaFoldDB" id="A0A170PHD8"/>
<dbReference type="SUPFAM" id="SSF51126">
    <property type="entry name" value="Pectin lyase-like"/>
    <property type="match status" value="1"/>
</dbReference>
<keyword evidence="3" id="KW-1185">Reference proteome</keyword>
<dbReference type="KEGG" id="pbf:CFX0092_A2375"/>
<dbReference type="RefSeq" id="WP_095043631.1">
    <property type="nucleotide sequence ID" value="NZ_LN890655.1"/>
</dbReference>
<gene>
    <name evidence="2" type="ORF">CFX0092_A2375</name>
</gene>
<protein>
    <recommendedName>
        <fullName evidence="4">Right handed beta helix domain-containing protein</fullName>
    </recommendedName>
</protein>
<sequence length="542" mass="57559">MKEYYVDGQSGDDGAAGTSGAPWATLGRALAAAEAGDVIRARTAVYRESIGLVRAGVTLRADEGQEPVIDGGYGPELFGKAGYTTRTGGALKADELPYPHAKNQAKGGWVIAQDQAAILRVLADDTVVDGFFVRNVCGRAFRVAAKRAKLLNCRFDFTYSGTGIFDDTCEDCLMDGCKVTRGSMKFFDPTVDNSKGTQTNVMVRGKRTVVRNSKGGICCGEFVSIDKRAVDGRVEGCEIVGCLHASGYANETEGAAFVDNVFLWPRELLGVFKGKVTPSDGLIFGNEQEDTVTMPRVVVRGNIFVGHKRPIVVANGSSGRPVAFRDGEFAHNTVVGDEETLFLLGWGTPLGSRHEQTAVVDNVFLRHPDGGGEAAILWQGNGGAQFGHNLSNVTLPTAMRSEGDVVAVDGQNVLVAPFAEVKMVTPVDIKGMEPPDLRTTFDRDNYRPIAGSAAIGAASDGGTVGALEPAVVEPPPPPPPPPPDGVDLDALANLAAEAWGLLGHSGQRMTYALDVLNEAMERQAAAREQLQRLVDLINEVQV</sequence>
<dbReference type="Proteomes" id="UP000215027">
    <property type="component" value="Chromosome I"/>
</dbReference>
<evidence type="ECO:0000256" key="1">
    <source>
        <dbReference type="SAM" id="MobiDB-lite"/>
    </source>
</evidence>
<dbReference type="InterPro" id="IPR012334">
    <property type="entry name" value="Pectin_lyas_fold"/>
</dbReference>
<feature type="compositionally biased region" description="Pro residues" evidence="1">
    <location>
        <begin position="472"/>
        <end position="484"/>
    </location>
</feature>
<name>A0A170PHD8_9CHLR</name>
<dbReference type="Gene3D" id="2.160.20.10">
    <property type="entry name" value="Single-stranded right-handed beta-helix, Pectin lyase-like"/>
    <property type="match status" value="1"/>
</dbReference>
<dbReference type="InterPro" id="IPR011050">
    <property type="entry name" value="Pectin_lyase_fold/virulence"/>
</dbReference>
<accession>A0A170PHD8</accession>
<dbReference type="OrthoDB" id="628936at2"/>
<evidence type="ECO:0000313" key="3">
    <source>
        <dbReference type="Proteomes" id="UP000215027"/>
    </source>
</evidence>
<organism evidence="2 3">
    <name type="scientific">Candidatus Promineifilum breve</name>
    <dbReference type="NCBI Taxonomy" id="1806508"/>
    <lineage>
        <taxon>Bacteria</taxon>
        <taxon>Bacillati</taxon>
        <taxon>Chloroflexota</taxon>
        <taxon>Ardenticatenia</taxon>
        <taxon>Candidatus Promineifilales</taxon>
        <taxon>Candidatus Promineifilaceae</taxon>
        <taxon>Candidatus Promineifilum</taxon>
    </lineage>
</organism>
<proteinExistence type="predicted"/>
<dbReference type="EMBL" id="LN890655">
    <property type="protein sequence ID" value="CUS04253.2"/>
    <property type="molecule type" value="Genomic_DNA"/>
</dbReference>
<evidence type="ECO:0008006" key="4">
    <source>
        <dbReference type="Google" id="ProtNLM"/>
    </source>
</evidence>
<reference evidence="2" key="1">
    <citation type="submission" date="2016-01" db="EMBL/GenBank/DDBJ databases">
        <authorList>
            <person name="Mcilroy J.S."/>
            <person name="Karst M S."/>
            <person name="Albertsen M."/>
        </authorList>
    </citation>
    <scope>NUCLEOTIDE SEQUENCE</scope>
    <source>
        <strain evidence="2">Cfx-K</strain>
    </source>
</reference>